<dbReference type="InterPro" id="IPR002213">
    <property type="entry name" value="UDP_glucos_trans"/>
</dbReference>
<sequence>METIQSHIAFLPSPGMGHLIPLTEFAKRLVLHHNFLVTLILPSDGSPMSAQKSYLQSLPATITPIYLPSVSFDDLPEDTRVETRIALTISRSLPAIHDALLQLLITKPCSRPISALVVDLFGSNAFRLARDLNMSSYMFFTSTAMSFSLLVHLPKLDQTYTCEYRDLTEAVVLPGCVPLLGKDFLDAIQERKNDAYKLLLELCKEYGSANGILINSFVELEFGALKALKEEGWFKPPIYPVGPLIQTRSINEVVPESSGCLEWLNNQPTKSVLFVCLGSGGTLSQEQINEMAFGLEMSEQRFLWIVQSPHQTAANAAFFTNKSVNNPLNFVPKGFLERTKEKGLVVPSWAPQIQVLSHGSTGGFVGHCGWNSVLESIVHGVPLIAWPLYAEQKMNAVVLTEDLKAALKVKADKIGLVGREQIAKLAKDLIQGDEGKDVRDKMKQLKDAAARAFELDGSSSISLAQVAQKMSVLKTK</sequence>
<evidence type="ECO:0000256" key="1">
    <source>
        <dbReference type="ARBA" id="ARBA00009995"/>
    </source>
</evidence>
<reference evidence="7" key="1">
    <citation type="journal article" date="2014" name="Science">
        <title>The coffee genome provides insight into the convergent evolution of caffeine biosynthesis.</title>
        <authorList>
            <person name="Denoeud F."/>
            <person name="Carretero-Paulet L."/>
            <person name="Dereeper A."/>
            <person name="Droc G."/>
            <person name="Guyot R."/>
            <person name="Pietrella M."/>
            <person name="Zheng C."/>
            <person name="Alberti A."/>
            <person name="Anthony F."/>
            <person name="Aprea G."/>
            <person name="Aury J.M."/>
            <person name="Bento P."/>
            <person name="Bernard M."/>
            <person name="Bocs S."/>
            <person name="Campa C."/>
            <person name="Cenci A."/>
            <person name="Combes M.C."/>
            <person name="Crouzillat D."/>
            <person name="Da Silva C."/>
            <person name="Daddiego L."/>
            <person name="De Bellis F."/>
            <person name="Dussert S."/>
            <person name="Garsmeur O."/>
            <person name="Gayraud T."/>
            <person name="Guignon V."/>
            <person name="Jahn K."/>
            <person name="Jamilloux V."/>
            <person name="Joet T."/>
            <person name="Labadie K."/>
            <person name="Lan T."/>
            <person name="Leclercq J."/>
            <person name="Lepelley M."/>
            <person name="Leroy T."/>
            <person name="Li L.T."/>
            <person name="Librado P."/>
            <person name="Lopez L."/>
            <person name="Munoz A."/>
            <person name="Noel B."/>
            <person name="Pallavicini A."/>
            <person name="Perrotta G."/>
            <person name="Poncet V."/>
            <person name="Pot D."/>
            <person name="Priyono X."/>
            <person name="Rigoreau M."/>
            <person name="Rouard M."/>
            <person name="Rozas J."/>
            <person name="Tranchant-Dubreuil C."/>
            <person name="VanBuren R."/>
            <person name="Zhang Q."/>
            <person name="Andrade A.C."/>
            <person name="Argout X."/>
            <person name="Bertrand B."/>
            <person name="de Kochko A."/>
            <person name="Graziosi G."/>
            <person name="Henry R.J."/>
            <person name="Jayarama X."/>
            <person name="Ming R."/>
            <person name="Nagai C."/>
            <person name="Rounsley S."/>
            <person name="Sankoff D."/>
            <person name="Giuliano G."/>
            <person name="Albert V.A."/>
            <person name="Wincker P."/>
            <person name="Lashermes P."/>
        </authorList>
    </citation>
    <scope>NUCLEOTIDE SEQUENCE [LARGE SCALE GENOMIC DNA]</scope>
    <source>
        <strain evidence="7">cv. DH200-94</strain>
    </source>
</reference>
<dbReference type="Pfam" id="PF00201">
    <property type="entry name" value="UDPGT"/>
    <property type="match status" value="1"/>
</dbReference>
<keyword evidence="2 4" id="KW-0328">Glycosyltransferase</keyword>
<dbReference type="PhylomeDB" id="A0A068UUP8"/>
<proteinExistence type="inferred from homology"/>
<dbReference type="InterPro" id="IPR035595">
    <property type="entry name" value="UDP_glycos_trans_CS"/>
</dbReference>
<dbReference type="FunFam" id="3.40.50.2000:FF:000051">
    <property type="entry name" value="Glycosyltransferase"/>
    <property type="match status" value="1"/>
</dbReference>
<keyword evidence="7" id="KW-1185">Reference proteome</keyword>
<dbReference type="AlphaFoldDB" id="A0A068UUP8"/>
<dbReference type="GO" id="GO:0008194">
    <property type="term" value="F:UDP-glycosyltransferase activity"/>
    <property type="evidence" value="ECO:0007669"/>
    <property type="project" value="InterPro"/>
</dbReference>
<evidence type="ECO:0000256" key="2">
    <source>
        <dbReference type="ARBA" id="ARBA00022676"/>
    </source>
</evidence>
<gene>
    <name evidence="6" type="ORF">GSCOC_T00035530001</name>
</gene>
<accession>A0A068UUP8</accession>
<dbReference type="OMA" id="KWTHEYC"/>
<evidence type="ECO:0000313" key="6">
    <source>
        <dbReference type="EMBL" id="CDP12136.1"/>
    </source>
</evidence>
<evidence type="ECO:0000256" key="4">
    <source>
        <dbReference type="RuleBase" id="RU003718"/>
    </source>
</evidence>
<dbReference type="Gene3D" id="3.40.50.2000">
    <property type="entry name" value="Glycogen Phosphorylase B"/>
    <property type="match status" value="2"/>
</dbReference>
<evidence type="ECO:0000256" key="3">
    <source>
        <dbReference type="ARBA" id="ARBA00022679"/>
    </source>
</evidence>
<dbReference type="EMBL" id="HG739146">
    <property type="protein sequence ID" value="CDP12136.1"/>
    <property type="molecule type" value="Genomic_DNA"/>
</dbReference>
<comment type="similarity">
    <text evidence="1 4">Belongs to the UDP-glycosyltransferase family.</text>
</comment>
<keyword evidence="3 4" id="KW-0808">Transferase</keyword>
<organism evidence="6 7">
    <name type="scientific">Coffea canephora</name>
    <name type="common">Robusta coffee</name>
    <dbReference type="NCBI Taxonomy" id="49390"/>
    <lineage>
        <taxon>Eukaryota</taxon>
        <taxon>Viridiplantae</taxon>
        <taxon>Streptophyta</taxon>
        <taxon>Embryophyta</taxon>
        <taxon>Tracheophyta</taxon>
        <taxon>Spermatophyta</taxon>
        <taxon>Magnoliopsida</taxon>
        <taxon>eudicotyledons</taxon>
        <taxon>Gunneridae</taxon>
        <taxon>Pentapetalae</taxon>
        <taxon>asterids</taxon>
        <taxon>lamiids</taxon>
        <taxon>Gentianales</taxon>
        <taxon>Rubiaceae</taxon>
        <taxon>Ixoroideae</taxon>
        <taxon>Gardenieae complex</taxon>
        <taxon>Bertiereae - Coffeeae clade</taxon>
        <taxon>Coffeeae</taxon>
        <taxon>Coffea</taxon>
    </lineage>
</organism>
<evidence type="ECO:0000313" key="7">
    <source>
        <dbReference type="Proteomes" id="UP000295252"/>
    </source>
</evidence>
<dbReference type="SUPFAM" id="SSF53756">
    <property type="entry name" value="UDP-Glycosyltransferase/glycogen phosphorylase"/>
    <property type="match status" value="1"/>
</dbReference>
<dbReference type="PANTHER" id="PTHR48046:SF6">
    <property type="entry name" value="GLYCOSYLTRANSFERASE"/>
    <property type="match status" value="1"/>
</dbReference>
<protein>
    <recommendedName>
        <fullName evidence="5">Glycosyltransferase</fullName>
        <ecNumber evidence="5">2.4.1.-</ecNumber>
    </recommendedName>
</protein>
<dbReference type="CDD" id="cd03784">
    <property type="entry name" value="GT1_Gtf-like"/>
    <property type="match status" value="1"/>
</dbReference>
<dbReference type="FunFam" id="3.40.50.2000:FF:000054">
    <property type="entry name" value="Glycosyltransferase"/>
    <property type="match status" value="1"/>
</dbReference>
<evidence type="ECO:0000256" key="5">
    <source>
        <dbReference type="RuleBase" id="RU362057"/>
    </source>
</evidence>
<dbReference type="EC" id="2.4.1.-" evidence="5"/>
<name>A0A068UUP8_COFCA</name>
<dbReference type="PROSITE" id="PS00375">
    <property type="entry name" value="UDPGT"/>
    <property type="match status" value="1"/>
</dbReference>
<dbReference type="PANTHER" id="PTHR48046">
    <property type="entry name" value="UDP-GLYCOSYLTRANSFERASE 72E1"/>
    <property type="match status" value="1"/>
</dbReference>
<dbReference type="OrthoDB" id="5835829at2759"/>
<dbReference type="Gramene" id="CDP12136">
    <property type="protein sequence ID" value="CDP12136"/>
    <property type="gene ID" value="GSCOC_T00035530001"/>
</dbReference>
<dbReference type="InParanoid" id="A0A068UUP8"/>
<dbReference type="Proteomes" id="UP000295252">
    <property type="component" value="Chromosome X"/>
</dbReference>